<dbReference type="Pfam" id="PF23349">
    <property type="entry name" value="BBS7_hp"/>
    <property type="match status" value="1"/>
</dbReference>
<dbReference type="GO" id="GO:0036064">
    <property type="term" value="C:ciliary basal body"/>
    <property type="evidence" value="ECO:0007669"/>
    <property type="project" value="TreeGrafter"/>
</dbReference>
<reference evidence="6" key="1">
    <citation type="journal article" date="2021" name="Microbiol. Resour. Announc.">
        <title>LGAAP: Leishmaniinae Genome Assembly and Annotation Pipeline.</title>
        <authorList>
            <person name="Almutairi H."/>
            <person name="Urbaniak M.D."/>
            <person name="Bates M.D."/>
            <person name="Jariyapan N."/>
            <person name="Kwakye-Nuako G."/>
            <person name="Thomaz-Soccol V."/>
            <person name="Al-Salem W.S."/>
            <person name="Dillon R.J."/>
            <person name="Bates P.A."/>
            <person name="Gatherer D."/>
        </authorList>
    </citation>
    <scope>NUCLEOTIDE SEQUENCE [LARGE SCALE GENOMIC DNA]</scope>
</reference>
<feature type="region of interest" description="Disordered" evidence="1">
    <location>
        <begin position="840"/>
        <end position="860"/>
    </location>
</feature>
<evidence type="ECO:0000313" key="6">
    <source>
        <dbReference type="Proteomes" id="UP000674143"/>
    </source>
</evidence>
<feature type="compositionally biased region" description="Polar residues" evidence="1">
    <location>
        <begin position="849"/>
        <end position="860"/>
    </location>
</feature>
<dbReference type="RefSeq" id="XP_067061449.1">
    <property type="nucleotide sequence ID" value="XM_067205512.1"/>
</dbReference>
<evidence type="ECO:0000259" key="2">
    <source>
        <dbReference type="Pfam" id="PF23349"/>
    </source>
</evidence>
<feature type="domain" description="BBS7 platform" evidence="3">
    <location>
        <begin position="563"/>
        <end position="661"/>
    </location>
</feature>
<comment type="caution">
    <text evidence="5">The sequence shown here is derived from an EMBL/GenBank/DDBJ whole genome shotgun (WGS) entry which is preliminary data.</text>
</comment>
<name>A0A836GED7_9TRYP</name>
<organism evidence="5 6">
    <name type="scientific">Leishmania orientalis</name>
    <dbReference type="NCBI Taxonomy" id="2249476"/>
    <lineage>
        <taxon>Eukaryota</taxon>
        <taxon>Discoba</taxon>
        <taxon>Euglenozoa</taxon>
        <taxon>Kinetoplastea</taxon>
        <taxon>Metakinetoplastina</taxon>
        <taxon>Trypanosomatida</taxon>
        <taxon>Trypanosomatidae</taxon>
        <taxon>Leishmaniinae</taxon>
        <taxon>Leishmania</taxon>
    </lineage>
</organism>
<dbReference type="PANTHER" id="PTHR16074:SF4">
    <property type="entry name" value="BARDET-BIEDL SYNDROME 7 PROTEIN"/>
    <property type="match status" value="1"/>
</dbReference>
<keyword evidence="6" id="KW-1185">Reference proteome</keyword>
<evidence type="ECO:0000256" key="1">
    <source>
        <dbReference type="SAM" id="MobiDB-lite"/>
    </source>
</evidence>
<sequence length="860" mass="91298">MTSVLAPSALSFKRKVITETASAAHGCLLVYPVSKKSKQRVAVGDSTGLFKVFSVGRRLEPVVAFETPETAVQAGEGGAEKQMKAITAATLFSDQLFYIQGSLLHAYSRKGKPFFTVDTNVTEKVHSLAIDTPFIFLAGDFMVTTMRETKELGFFLSPDRVNDMCAYVVPSSTTRESERQLSDYVCCLACNDRVLRLVQENTLIDEISCEASLTTLVYHSVPRLLLYGTHSGSIGVMTVMDSGSLQKVGAHMPDGPGGTITTLGLADVNADGQDELLVGYDDGTVRVFVVQRSDSFSSAGMDAVQLAPVWAGNVGERVMSVAGGIITHTAAQPDILVHTFSGQVIAFTLDMDGPMEDVQAAAAEAAAKQAALIAKQQDTQGEIGQLRALIAQRTRELSETPVVRETEEAPMLTVSASFKVSVTLAPAEGSAMLSLVVSADAPLAGMLVQCNAALTFVATDSAAVKSRGMVGSDGAVSTSSSSQGFTAAAGSSMTIATVTPAQRGSKRLEVHMWVDEGVADTLRATVYSAQAPRTAQIKYIPLCALPLYERLPSGDTSVLSSDVVQSMSRLIVLGNFQGQDVLVWLGQLVPSMSDVPRRAEEHQRFAFTSRFLGSVLTVDIEGDQDGGSGSRAIFACDSLVTLATVKRHIVQVCAERGLRISTREHVLCQTVLHQLRQLYPLMSSLSSSQRRWQLLQGLRELQGAGTNLSFLPHLFQEVLASAEEVQAEAEAEAQQGGYLKRAVVALYRSFVYFKGHAPLFSEAIREQLEAASCGMGFNPAVLEKIMYPGDTTLQEAAAAEIAAMSTTVLASANAVAQAAPTAAAIAADAAEAEVDCPALNDSAEAPSGIASSPHTISQEP</sequence>
<dbReference type="InterPro" id="IPR056332">
    <property type="entry name" value="Beta-prop_BBS7"/>
</dbReference>
<protein>
    <submittedName>
        <fullName evidence="5">Uncharacterized protein</fullName>
    </submittedName>
</protein>
<dbReference type="GO" id="GO:0016020">
    <property type="term" value="C:membrane"/>
    <property type="evidence" value="ECO:0007669"/>
    <property type="project" value="TreeGrafter"/>
</dbReference>
<evidence type="ECO:0000259" key="3">
    <source>
        <dbReference type="Pfam" id="PF23361"/>
    </source>
</evidence>
<proteinExistence type="predicted"/>
<feature type="domain" description="BBS7 helical hairpin" evidence="2">
    <location>
        <begin position="670"/>
        <end position="756"/>
    </location>
</feature>
<dbReference type="PANTHER" id="PTHR16074">
    <property type="entry name" value="BARDET-BIEDL SYNDROME 7 PROTEIN"/>
    <property type="match status" value="1"/>
</dbReference>
<dbReference type="GeneID" id="92359446"/>
<dbReference type="AlphaFoldDB" id="A0A836GED7"/>
<dbReference type="GO" id="GO:0034464">
    <property type="term" value="C:BBSome"/>
    <property type="evidence" value="ECO:0007669"/>
    <property type="project" value="TreeGrafter"/>
</dbReference>
<dbReference type="KEGG" id="loi:92359446"/>
<dbReference type="InterPro" id="IPR036322">
    <property type="entry name" value="WD40_repeat_dom_sf"/>
</dbReference>
<dbReference type="Proteomes" id="UP000674143">
    <property type="component" value="Unassembled WGS sequence"/>
</dbReference>
<dbReference type="GO" id="GO:0008104">
    <property type="term" value="P:intracellular protein localization"/>
    <property type="evidence" value="ECO:0007669"/>
    <property type="project" value="TreeGrafter"/>
</dbReference>
<evidence type="ECO:0000313" key="5">
    <source>
        <dbReference type="EMBL" id="KAG5473446.1"/>
    </source>
</evidence>
<dbReference type="InterPro" id="IPR056333">
    <property type="entry name" value="BBS7_pf_dom"/>
</dbReference>
<reference evidence="6" key="2">
    <citation type="journal article" date="2021" name="Sci. Data">
        <title>Chromosome-scale genome sequencing, assembly and annotation of six genomes from subfamily Leishmaniinae.</title>
        <authorList>
            <person name="Almutairi H."/>
            <person name="Urbaniak M.D."/>
            <person name="Bates M.D."/>
            <person name="Jariyapan N."/>
            <person name="Kwakye-Nuako G."/>
            <person name="Thomaz Soccol V."/>
            <person name="Al-Salem W.S."/>
            <person name="Dillon R.J."/>
            <person name="Bates P.A."/>
            <person name="Gatherer D."/>
        </authorList>
    </citation>
    <scope>NUCLEOTIDE SEQUENCE [LARGE SCALE GENOMIC DNA]</scope>
</reference>
<dbReference type="GO" id="GO:0005930">
    <property type="term" value="C:axoneme"/>
    <property type="evidence" value="ECO:0007669"/>
    <property type="project" value="TreeGrafter"/>
</dbReference>
<dbReference type="InterPro" id="IPR056335">
    <property type="entry name" value="BBS7_hairpin"/>
</dbReference>
<dbReference type="SMR" id="A0A836GED7"/>
<dbReference type="GO" id="GO:0060271">
    <property type="term" value="P:cilium assembly"/>
    <property type="evidence" value="ECO:0007669"/>
    <property type="project" value="TreeGrafter"/>
</dbReference>
<dbReference type="EMBL" id="JAFHLR010000029">
    <property type="protein sequence ID" value="KAG5473446.1"/>
    <property type="molecule type" value="Genomic_DNA"/>
</dbReference>
<dbReference type="Pfam" id="PF23361">
    <property type="entry name" value="BBS7_pf"/>
    <property type="match status" value="1"/>
</dbReference>
<feature type="domain" description="BBS7 beta-propeller" evidence="4">
    <location>
        <begin position="34"/>
        <end position="348"/>
    </location>
</feature>
<dbReference type="SUPFAM" id="SSF50978">
    <property type="entry name" value="WD40 repeat-like"/>
    <property type="match status" value="1"/>
</dbReference>
<evidence type="ECO:0000259" key="4">
    <source>
        <dbReference type="Pfam" id="PF23743"/>
    </source>
</evidence>
<accession>A0A836GED7</accession>
<dbReference type="Pfam" id="PF23743">
    <property type="entry name" value="Beta-prop_BBS7"/>
    <property type="match status" value="1"/>
</dbReference>
<gene>
    <name evidence="5" type="ORF">LSCM4_03513</name>
</gene>